<dbReference type="Pfam" id="PF17996">
    <property type="entry name" value="CE2_N"/>
    <property type="match status" value="1"/>
</dbReference>
<dbReference type="InterPro" id="IPR037461">
    <property type="entry name" value="CtCE2-like_dom"/>
</dbReference>
<comment type="caution">
    <text evidence="3">The sequence shown here is derived from an EMBL/GenBank/DDBJ whole genome shotgun (WGS) entry which is preliminary data.</text>
</comment>
<dbReference type="EMBL" id="QREI01000001">
    <property type="protein sequence ID" value="REE27533.1"/>
    <property type="molecule type" value="Genomic_DNA"/>
</dbReference>
<name>A0A3D9N5X5_9FLAO</name>
<dbReference type="Proteomes" id="UP000256919">
    <property type="component" value="Unassembled WGS sequence"/>
</dbReference>
<dbReference type="GO" id="GO:0052689">
    <property type="term" value="F:carboxylic ester hydrolase activity"/>
    <property type="evidence" value="ECO:0007669"/>
    <property type="project" value="InterPro"/>
</dbReference>
<dbReference type="PANTHER" id="PTHR37834">
    <property type="entry name" value="GDSL-LIKE LIPASE/ACYLHYDROLASE DOMAIN PROTEIN (AFU_ORTHOLOGUE AFUA_2G00620)"/>
    <property type="match status" value="1"/>
</dbReference>
<evidence type="ECO:0000313" key="3">
    <source>
        <dbReference type="EMBL" id="REE27533.1"/>
    </source>
</evidence>
<dbReference type="InterPro" id="IPR036514">
    <property type="entry name" value="SGNH_hydro_sf"/>
</dbReference>
<dbReference type="AlphaFoldDB" id="A0A3D9N5X5"/>
<proteinExistence type="predicted"/>
<dbReference type="PROSITE" id="PS51257">
    <property type="entry name" value="PROKAR_LIPOPROTEIN"/>
    <property type="match status" value="1"/>
</dbReference>
<dbReference type="Gene3D" id="3.40.50.1110">
    <property type="entry name" value="SGNH hydrolase"/>
    <property type="match status" value="1"/>
</dbReference>
<dbReference type="Pfam" id="PF13472">
    <property type="entry name" value="Lipase_GDSL_2"/>
    <property type="match status" value="1"/>
</dbReference>
<feature type="domain" description="Carbohydrate esterase 2 N-terminal" evidence="2">
    <location>
        <begin position="37"/>
        <end position="134"/>
    </location>
</feature>
<protein>
    <submittedName>
        <fullName evidence="3">GDSL-like lipase/acylhydrolase family protein</fullName>
    </submittedName>
</protein>
<dbReference type="InterPro" id="IPR013830">
    <property type="entry name" value="SGNH_hydro"/>
</dbReference>
<dbReference type="Gene3D" id="2.60.120.260">
    <property type="entry name" value="Galactose-binding domain-like"/>
    <property type="match status" value="1"/>
</dbReference>
<evidence type="ECO:0000259" key="2">
    <source>
        <dbReference type="Pfam" id="PF17996"/>
    </source>
</evidence>
<keyword evidence="3" id="KW-0378">Hydrolase</keyword>
<dbReference type="SUPFAM" id="SSF52266">
    <property type="entry name" value="SGNH hydrolase"/>
    <property type="match status" value="1"/>
</dbReference>
<evidence type="ECO:0000259" key="1">
    <source>
        <dbReference type="Pfam" id="PF13472"/>
    </source>
</evidence>
<dbReference type="RefSeq" id="WP_115807882.1">
    <property type="nucleotide sequence ID" value="NZ_QREI01000001.1"/>
</dbReference>
<dbReference type="InterPro" id="IPR040794">
    <property type="entry name" value="CE2_N"/>
</dbReference>
<feature type="domain" description="SGNH hydrolase-type esterase" evidence="1">
    <location>
        <begin position="149"/>
        <end position="291"/>
    </location>
</feature>
<dbReference type="PANTHER" id="PTHR37834:SF2">
    <property type="entry name" value="ESTERASE, SGNH HYDROLASE-TYPE"/>
    <property type="match status" value="1"/>
</dbReference>
<keyword evidence="4" id="KW-1185">Reference proteome</keyword>
<reference evidence="3 4" key="1">
    <citation type="submission" date="2018-07" db="EMBL/GenBank/DDBJ databases">
        <title>Genomic Encyclopedia of Type Strains, Phase III (KMG-III): the genomes of soil and plant-associated and newly described type strains.</title>
        <authorList>
            <person name="Whitman W."/>
        </authorList>
    </citation>
    <scope>NUCLEOTIDE SEQUENCE [LARGE SCALE GENOMIC DNA]</scope>
    <source>
        <strain evidence="3 4">CECT 7948</strain>
    </source>
</reference>
<dbReference type="CDD" id="cd01831">
    <property type="entry name" value="Endoglucanase_E_like"/>
    <property type="match status" value="1"/>
</dbReference>
<dbReference type="InterPro" id="IPR052762">
    <property type="entry name" value="PCW_deacetylase/CE"/>
</dbReference>
<sequence>MLKFGLYSVVLIVLFSCKEAKTQMLKYQFSNELIKHSGRSEVLADQSIALIGSAASVEFNVKGDSVNIYLQTESSNRNYYVVSVNDTYKKRYKIEGDSIQKIALKLPNLEQNTIGIYKATEAFNDKIIFHGVDAVALLPIEEKQFKIEFIGDSITCGALSDDSDMPCNEGEYQDQHNAYLAYGPQVAKQLNADFMVSSVSGIGMYRNWNDENIDEAIMPEVYDNLYLNKDNSKPFNLEFKPDVVSICLGTNDMSDGDGVKDRLPFNNEKFTNNYIKFIESIYKRYPKTQVALLSSPMLNGEKQLLLVSCLKDVQEHFKIKSDKDIALFQFEEIYPNGCNAHPSIEEHKTIANVLEPFFKSVLVKE</sequence>
<dbReference type="OrthoDB" id="9801375at2"/>
<gene>
    <name evidence="3" type="ORF">DFQ09_101366</name>
</gene>
<evidence type="ECO:0000313" key="4">
    <source>
        <dbReference type="Proteomes" id="UP000256919"/>
    </source>
</evidence>
<organism evidence="3 4">
    <name type="scientific">Winogradskyella pacifica</name>
    <dbReference type="NCBI Taxonomy" id="664642"/>
    <lineage>
        <taxon>Bacteria</taxon>
        <taxon>Pseudomonadati</taxon>
        <taxon>Bacteroidota</taxon>
        <taxon>Flavobacteriia</taxon>
        <taxon>Flavobacteriales</taxon>
        <taxon>Flavobacteriaceae</taxon>
        <taxon>Winogradskyella</taxon>
    </lineage>
</organism>
<accession>A0A3D9N5X5</accession>